<dbReference type="PANTHER" id="PTHR43649">
    <property type="entry name" value="ARABINOSE-BINDING PROTEIN-RELATED"/>
    <property type="match status" value="1"/>
</dbReference>
<dbReference type="Gene3D" id="3.40.190.10">
    <property type="entry name" value="Periplasmic binding protein-like II"/>
    <property type="match status" value="1"/>
</dbReference>
<evidence type="ECO:0000313" key="3">
    <source>
        <dbReference type="Proteomes" id="UP001623041"/>
    </source>
</evidence>
<reference evidence="2 3" key="1">
    <citation type="submission" date="2024-11" db="EMBL/GenBank/DDBJ databases">
        <authorList>
            <person name="Lucas J.A."/>
        </authorList>
    </citation>
    <scope>NUCLEOTIDE SEQUENCE [LARGE SCALE GENOMIC DNA]</scope>
    <source>
        <strain evidence="2 3">Z 5.4</strain>
    </source>
</reference>
<name>A0ABW8RNK9_9BACI</name>
<dbReference type="EMBL" id="JBJHQH010000033">
    <property type="protein sequence ID" value="MFK9095110.1"/>
    <property type="molecule type" value="Genomic_DNA"/>
</dbReference>
<feature type="chain" id="PRO_5047424797" evidence="1">
    <location>
        <begin position="20"/>
        <end position="453"/>
    </location>
</feature>
<dbReference type="InterPro" id="IPR006059">
    <property type="entry name" value="SBP"/>
</dbReference>
<feature type="signal peptide" evidence="1">
    <location>
        <begin position="1"/>
        <end position="19"/>
    </location>
</feature>
<keyword evidence="3" id="KW-1185">Reference proteome</keyword>
<dbReference type="InterPro" id="IPR050490">
    <property type="entry name" value="Bact_solute-bd_prot1"/>
</dbReference>
<evidence type="ECO:0000256" key="1">
    <source>
        <dbReference type="SAM" id="SignalP"/>
    </source>
</evidence>
<accession>A0ABW8RNK9</accession>
<evidence type="ECO:0000313" key="2">
    <source>
        <dbReference type="EMBL" id="MFK9095110.1"/>
    </source>
</evidence>
<comment type="caution">
    <text evidence="2">The sequence shown here is derived from an EMBL/GenBank/DDBJ whole genome shotgun (WGS) entry which is preliminary data.</text>
</comment>
<organism evidence="2 3">
    <name type="scientific">Bacillus salipaludis</name>
    <dbReference type="NCBI Taxonomy" id="2547811"/>
    <lineage>
        <taxon>Bacteria</taxon>
        <taxon>Bacillati</taxon>
        <taxon>Bacillota</taxon>
        <taxon>Bacilli</taxon>
        <taxon>Bacillales</taxon>
        <taxon>Bacillaceae</taxon>
        <taxon>Bacillus</taxon>
    </lineage>
</organism>
<dbReference type="Pfam" id="PF01547">
    <property type="entry name" value="SBP_bac_1"/>
    <property type="match status" value="1"/>
</dbReference>
<keyword evidence="1" id="KW-0732">Signal</keyword>
<dbReference type="SUPFAM" id="SSF53850">
    <property type="entry name" value="Periplasmic binding protein-like II"/>
    <property type="match status" value="1"/>
</dbReference>
<proteinExistence type="predicted"/>
<dbReference type="PANTHER" id="PTHR43649:SF30">
    <property type="entry name" value="ABC TRANSPORTER SUBSTRATE-BINDING PROTEIN"/>
    <property type="match status" value="1"/>
</dbReference>
<dbReference type="PROSITE" id="PS51257">
    <property type="entry name" value="PROKAR_LIPOPROTEIN"/>
    <property type="match status" value="1"/>
</dbReference>
<dbReference type="RefSeq" id="WP_406583517.1">
    <property type="nucleotide sequence ID" value="NZ_JBJHQH010000033.1"/>
</dbReference>
<protein>
    <submittedName>
        <fullName evidence="2">ABC transporter substrate-binding protein</fullName>
    </submittedName>
</protein>
<sequence length="453" mass="51038">MKKILLLFLSLSLVLGILAACSKPEKSSSSAEKGQKDQKTEEPVTIKFYTHGTEDGYAWNRTIKAFEEKNPNIKVDVVQLSEKQDGQESLKKIDLAAASGEEMDVIMFTNTPDYAQRVNLGMLEPLDDFIKKDGYKVADEYKNDPIVNGKYYGLPGKYVSWFVLLNKDKLDAAGLEVPKSWTWDEYEEYAKKLTKDGKYGTYFHGPWQGAWANYINLKMQSQEKDAGFLKTDGTSNMDSPLYKESLAMRLKMEKEDKSAVPYSSMISQKMNYRDQFFTQQVSMIVTGTYMIAELGGSERFPAEFNVAVAPFPQNKVNEKGSYSPADGDILGISANSKHKEEAYKFIRWYTTEGQVAQGINISSWKKTTDDQTIKLINDTIANAQSPEKVDKESLIHSVQTTITAKAGKPVPYQKEIDLALSTEFEKLFLGKQSLDETVANSKKVVQEIIDKNK</sequence>
<dbReference type="CDD" id="cd13585">
    <property type="entry name" value="PBP2_TMBP_like"/>
    <property type="match status" value="1"/>
</dbReference>
<gene>
    <name evidence="2" type="ORF">ACJEBI_27090</name>
</gene>
<dbReference type="Proteomes" id="UP001623041">
    <property type="component" value="Unassembled WGS sequence"/>
</dbReference>